<organism evidence="3 4">
    <name type="scientific">Arabis nemorensis</name>
    <dbReference type="NCBI Taxonomy" id="586526"/>
    <lineage>
        <taxon>Eukaryota</taxon>
        <taxon>Viridiplantae</taxon>
        <taxon>Streptophyta</taxon>
        <taxon>Embryophyta</taxon>
        <taxon>Tracheophyta</taxon>
        <taxon>Spermatophyta</taxon>
        <taxon>Magnoliopsida</taxon>
        <taxon>eudicotyledons</taxon>
        <taxon>Gunneridae</taxon>
        <taxon>Pentapetalae</taxon>
        <taxon>rosids</taxon>
        <taxon>malvids</taxon>
        <taxon>Brassicales</taxon>
        <taxon>Brassicaceae</taxon>
        <taxon>Arabideae</taxon>
        <taxon>Arabis</taxon>
    </lineage>
</organism>
<sequence>MLLSLADNIGTFEDSEITTSSARMRVTISGLKPLITCSTLEFYNGDEVNAELVYEKLEKQYSICFCLDHDAKDCAQSVDQRKQTEKLPQRRTEEPINQPPRVDLER</sequence>
<protein>
    <recommendedName>
        <fullName evidence="2">Zinc knuckle CX2CX4HX4C domain-containing protein</fullName>
    </recommendedName>
</protein>
<feature type="domain" description="Zinc knuckle CX2CX4HX4C" evidence="2">
    <location>
        <begin position="32"/>
        <end position="75"/>
    </location>
</feature>
<dbReference type="Pfam" id="PF14392">
    <property type="entry name" value="zf-CCHC_4"/>
    <property type="match status" value="1"/>
</dbReference>
<reference evidence="3" key="1">
    <citation type="submission" date="2019-07" db="EMBL/GenBank/DDBJ databases">
        <authorList>
            <person name="Dittberner H."/>
        </authorList>
    </citation>
    <scope>NUCLEOTIDE SEQUENCE [LARGE SCALE GENOMIC DNA]</scope>
</reference>
<dbReference type="OrthoDB" id="1461917at2759"/>
<evidence type="ECO:0000259" key="2">
    <source>
        <dbReference type="Pfam" id="PF14392"/>
    </source>
</evidence>
<gene>
    <name evidence="3" type="ORF">ANE_LOCUS25535</name>
</gene>
<name>A0A565CNG4_9BRAS</name>
<dbReference type="Proteomes" id="UP000489600">
    <property type="component" value="Unassembled WGS sequence"/>
</dbReference>
<feature type="region of interest" description="Disordered" evidence="1">
    <location>
        <begin position="77"/>
        <end position="106"/>
    </location>
</feature>
<evidence type="ECO:0000256" key="1">
    <source>
        <dbReference type="SAM" id="MobiDB-lite"/>
    </source>
</evidence>
<evidence type="ECO:0000313" key="4">
    <source>
        <dbReference type="Proteomes" id="UP000489600"/>
    </source>
</evidence>
<dbReference type="InterPro" id="IPR025836">
    <property type="entry name" value="Zn_knuckle_CX2CX4HX4C"/>
</dbReference>
<proteinExistence type="predicted"/>
<dbReference type="EMBL" id="CABITT030000008">
    <property type="protein sequence ID" value="VVB15091.1"/>
    <property type="molecule type" value="Genomic_DNA"/>
</dbReference>
<comment type="caution">
    <text evidence="3">The sequence shown here is derived from an EMBL/GenBank/DDBJ whole genome shotgun (WGS) entry which is preliminary data.</text>
</comment>
<evidence type="ECO:0000313" key="3">
    <source>
        <dbReference type="EMBL" id="VVB15091.1"/>
    </source>
</evidence>
<dbReference type="AlphaFoldDB" id="A0A565CNG4"/>
<keyword evidence="4" id="KW-1185">Reference proteome</keyword>
<feature type="compositionally biased region" description="Basic and acidic residues" evidence="1">
    <location>
        <begin position="77"/>
        <end position="94"/>
    </location>
</feature>
<accession>A0A565CNG4</accession>